<dbReference type="EMBL" id="BAABHW010000002">
    <property type="protein sequence ID" value="GAA5071233.1"/>
    <property type="molecule type" value="Genomic_DNA"/>
</dbReference>
<keyword evidence="2" id="KW-1185">Reference proteome</keyword>
<comment type="caution">
    <text evidence="1">The sequence shown here is derived from an EMBL/GenBank/DDBJ whole genome shotgun (WGS) entry which is preliminary data.</text>
</comment>
<organism evidence="1 2">
    <name type="scientific">[Roseibacterium] beibuensis</name>
    <dbReference type="NCBI Taxonomy" id="1193142"/>
    <lineage>
        <taxon>Bacteria</taxon>
        <taxon>Pseudomonadati</taxon>
        <taxon>Pseudomonadota</taxon>
        <taxon>Alphaproteobacteria</taxon>
        <taxon>Rhodobacterales</taxon>
        <taxon>Roseobacteraceae</taxon>
        <taxon>Roseicyclus</taxon>
    </lineage>
</organism>
<dbReference type="Proteomes" id="UP001499910">
    <property type="component" value="Unassembled WGS sequence"/>
</dbReference>
<accession>A0ABP9L5N2</accession>
<gene>
    <name evidence="1" type="ORF">GCM10023209_14690</name>
</gene>
<sequence>MLAAPHAPYDRDWLMARFAEGLEIRMVRPPLKGFVMFQPGRLSWRPIEGGTRAVVVHDLRVAPGPDAAEAVRRLWAGVEGFATYYGYAAVLAVTGRDEGLISPDLAPGRGWMTLDETARKARLWGRVLHGPWPLARLPRDWQTRAALLGAGPVLQTTGESAALEARATRLIEAAAARGIVLRHDKLMDPESARHRAVYPAAVFSVLRDGVRIGGAEMPDAAILAALGGA</sequence>
<name>A0ABP9L5N2_9RHOB</name>
<evidence type="ECO:0000313" key="2">
    <source>
        <dbReference type="Proteomes" id="UP001499910"/>
    </source>
</evidence>
<proteinExistence type="predicted"/>
<evidence type="ECO:0000313" key="1">
    <source>
        <dbReference type="EMBL" id="GAA5071233.1"/>
    </source>
</evidence>
<protein>
    <submittedName>
        <fullName evidence="1">Uncharacterized protein</fullName>
    </submittedName>
</protein>
<reference evidence="2" key="1">
    <citation type="journal article" date="2019" name="Int. J. Syst. Evol. Microbiol.">
        <title>The Global Catalogue of Microorganisms (GCM) 10K type strain sequencing project: providing services to taxonomists for standard genome sequencing and annotation.</title>
        <authorList>
            <consortium name="The Broad Institute Genomics Platform"/>
            <consortium name="The Broad Institute Genome Sequencing Center for Infectious Disease"/>
            <person name="Wu L."/>
            <person name="Ma J."/>
        </authorList>
    </citation>
    <scope>NUCLEOTIDE SEQUENCE [LARGE SCALE GENOMIC DNA]</scope>
    <source>
        <strain evidence="2">JCM 18015</strain>
    </source>
</reference>